<evidence type="ECO:0000256" key="5">
    <source>
        <dbReference type="ARBA" id="ARBA00022989"/>
    </source>
</evidence>
<keyword evidence="4 10" id="KW-0067">ATP-binding</keyword>
<dbReference type="Gene3D" id="3.40.50.300">
    <property type="entry name" value="P-loop containing nucleotide triphosphate hydrolases"/>
    <property type="match status" value="1"/>
</dbReference>
<dbReference type="GO" id="GO:0005524">
    <property type="term" value="F:ATP binding"/>
    <property type="evidence" value="ECO:0007669"/>
    <property type="project" value="UniProtKB-KW"/>
</dbReference>
<evidence type="ECO:0000313" key="10">
    <source>
        <dbReference type="EMBL" id="BDR52116.1"/>
    </source>
</evidence>
<dbReference type="PROSITE" id="PS50893">
    <property type="entry name" value="ABC_TRANSPORTER_2"/>
    <property type="match status" value="1"/>
</dbReference>
<feature type="transmembrane region" description="Helical" evidence="7">
    <location>
        <begin position="21"/>
        <end position="42"/>
    </location>
</feature>
<dbReference type="Gene3D" id="1.20.1560.10">
    <property type="entry name" value="ABC transporter type 1, transmembrane domain"/>
    <property type="match status" value="1"/>
</dbReference>
<protein>
    <submittedName>
        <fullName evidence="10">ABC transporter ATP-binding protein</fullName>
    </submittedName>
</protein>
<dbReference type="PROSITE" id="PS50929">
    <property type="entry name" value="ABC_TM1F"/>
    <property type="match status" value="1"/>
</dbReference>
<keyword evidence="11" id="KW-1185">Reference proteome</keyword>
<keyword evidence="3" id="KW-0547">Nucleotide-binding</keyword>
<dbReference type="InterPro" id="IPR039421">
    <property type="entry name" value="Type_1_exporter"/>
</dbReference>
<dbReference type="InterPro" id="IPR003593">
    <property type="entry name" value="AAA+_ATPase"/>
</dbReference>
<feature type="transmembrane region" description="Helical" evidence="7">
    <location>
        <begin position="154"/>
        <end position="172"/>
    </location>
</feature>
<feature type="domain" description="ABC transporter" evidence="8">
    <location>
        <begin position="331"/>
        <end position="551"/>
    </location>
</feature>
<dbReference type="SUPFAM" id="SSF52540">
    <property type="entry name" value="P-loop containing nucleoside triphosphate hydrolases"/>
    <property type="match status" value="1"/>
</dbReference>
<dbReference type="SUPFAM" id="SSF90123">
    <property type="entry name" value="ABC transporter transmembrane region"/>
    <property type="match status" value="1"/>
</dbReference>
<dbReference type="PANTHER" id="PTHR43394:SF1">
    <property type="entry name" value="ATP-BINDING CASSETTE SUB-FAMILY B MEMBER 10, MITOCHONDRIAL"/>
    <property type="match status" value="1"/>
</dbReference>
<keyword evidence="2 7" id="KW-0812">Transmembrane</keyword>
<sequence>MAKLMLPLISVEFKAIACGTLGHLCSIWALMCAAGAIIGFFTQGTGLTGSWRPLAVAAVVMALLRGPLAYGEQLLNHQMAFSTLRDIRTAVFDKMRALAPAKLQERGRGNLVTVITNDIELLEIFYAHTLSPICIAIVTALVNTIVLVCLNPQMGLAAFLCYLVIGLVLPFLSAKSTFRVALAERNAQGALHSQLLESLDGRRELVGLGAAAHTRDLLADSTQDMLDARSDTEFNSGWNNVFTQTATLIAFAVVAALGWFVALSGSVSFPALIVAFVGFISSFAPLVSVARLGTGLQPTLAAARRVFSLMDEQPAVQENAEGLELGAFTGISAQGLTFSHASSPNEAQPVISGISFDIRPGSVVGIQGENGAGKSTLIDLLMRFRERTGGNLTISGQPIEAVRTADLRRMETLVSQDTFIFTDTLAGNIAIAQPDASRDDIAQAAQQAHLTDVIAQLPGGLDHTLTANGSELSEGQKQRLAVARAFLSQAPFIALDEPTSNMDALLEGQIIEALLESQAGKTYLIVSHRPAVLSQVQQLYTLEDGQLTPAN</sequence>
<dbReference type="PANTHER" id="PTHR43394">
    <property type="entry name" value="ATP-DEPENDENT PERMEASE MDL1, MITOCHONDRIAL"/>
    <property type="match status" value="1"/>
</dbReference>
<dbReference type="InterPro" id="IPR036640">
    <property type="entry name" value="ABC1_TM_sf"/>
</dbReference>
<feature type="transmembrane region" description="Helical" evidence="7">
    <location>
        <begin position="241"/>
        <end position="261"/>
    </location>
</feature>
<gene>
    <name evidence="10" type="ORF">KIM372_00230</name>
</gene>
<evidence type="ECO:0000259" key="8">
    <source>
        <dbReference type="PROSITE" id="PS50893"/>
    </source>
</evidence>
<feature type="transmembrane region" description="Helical" evidence="7">
    <location>
        <begin position="267"/>
        <end position="287"/>
    </location>
</feature>
<feature type="transmembrane region" description="Helical" evidence="7">
    <location>
        <begin position="125"/>
        <end position="148"/>
    </location>
</feature>
<reference evidence="10 11" key="1">
    <citation type="journal article" date="2023" name="Microbiol. Spectr.">
        <title>Symbiosis of Carpenter Bees with Uncharacterized Lactic Acid Bacteria Showing NAD Auxotrophy.</title>
        <authorList>
            <person name="Kawasaki S."/>
            <person name="Ozawa K."/>
            <person name="Mori T."/>
            <person name="Yamamoto A."/>
            <person name="Ito M."/>
            <person name="Ohkuma M."/>
            <person name="Sakamoto M."/>
            <person name="Matsutani M."/>
        </authorList>
    </citation>
    <scope>NUCLEOTIDE SEQUENCE [LARGE SCALE GENOMIC DNA]</scope>
    <source>
        <strain evidence="10 11">Kim37-2</strain>
    </source>
</reference>
<evidence type="ECO:0000256" key="3">
    <source>
        <dbReference type="ARBA" id="ARBA00022741"/>
    </source>
</evidence>
<dbReference type="InterPro" id="IPR027417">
    <property type="entry name" value="P-loop_NTPase"/>
</dbReference>
<evidence type="ECO:0000256" key="2">
    <source>
        <dbReference type="ARBA" id="ARBA00022692"/>
    </source>
</evidence>
<organism evidence="10 11">
    <name type="scientific">Bombiscardovia nodaiensis</name>
    <dbReference type="NCBI Taxonomy" id="2932181"/>
    <lineage>
        <taxon>Bacteria</taxon>
        <taxon>Bacillati</taxon>
        <taxon>Actinomycetota</taxon>
        <taxon>Actinomycetes</taxon>
        <taxon>Bifidobacteriales</taxon>
        <taxon>Bifidobacteriaceae</taxon>
        <taxon>Bombiscardovia</taxon>
    </lineage>
</organism>
<keyword evidence="5 7" id="KW-1133">Transmembrane helix</keyword>
<evidence type="ECO:0000256" key="1">
    <source>
        <dbReference type="ARBA" id="ARBA00004651"/>
    </source>
</evidence>
<accession>A0ABN6SBF2</accession>
<dbReference type="Pfam" id="PF00664">
    <property type="entry name" value="ABC_membrane"/>
    <property type="match status" value="1"/>
</dbReference>
<dbReference type="EMBL" id="AP026798">
    <property type="protein sequence ID" value="BDR52116.1"/>
    <property type="molecule type" value="Genomic_DNA"/>
</dbReference>
<evidence type="ECO:0000313" key="11">
    <source>
        <dbReference type="Proteomes" id="UP001321766"/>
    </source>
</evidence>
<name>A0ABN6SBF2_9BIFI</name>
<evidence type="ECO:0000259" key="9">
    <source>
        <dbReference type="PROSITE" id="PS50929"/>
    </source>
</evidence>
<proteinExistence type="predicted"/>
<evidence type="ECO:0000256" key="7">
    <source>
        <dbReference type="SAM" id="Phobius"/>
    </source>
</evidence>
<dbReference type="Proteomes" id="UP001321766">
    <property type="component" value="Chromosome"/>
</dbReference>
<dbReference type="SMART" id="SM00382">
    <property type="entry name" value="AAA"/>
    <property type="match status" value="1"/>
</dbReference>
<dbReference type="Pfam" id="PF00005">
    <property type="entry name" value="ABC_tran"/>
    <property type="match status" value="1"/>
</dbReference>
<keyword evidence="6 7" id="KW-0472">Membrane</keyword>
<feature type="domain" description="ABC transmembrane type-1" evidence="9">
    <location>
        <begin position="35"/>
        <end position="297"/>
    </location>
</feature>
<feature type="transmembrane region" description="Helical" evidence="7">
    <location>
        <begin position="54"/>
        <end position="71"/>
    </location>
</feature>
<evidence type="ECO:0000256" key="4">
    <source>
        <dbReference type="ARBA" id="ARBA00022840"/>
    </source>
</evidence>
<evidence type="ECO:0000256" key="6">
    <source>
        <dbReference type="ARBA" id="ARBA00023136"/>
    </source>
</evidence>
<dbReference type="InterPro" id="IPR011527">
    <property type="entry name" value="ABC1_TM_dom"/>
</dbReference>
<dbReference type="InterPro" id="IPR003439">
    <property type="entry name" value="ABC_transporter-like_ATP-bd"/>
</dbReference>
<comment type="subcellular location">
    <subcellularLocation>
        <location evidence="1">Cell membrane</location>
        <topology evidence="1">Multi-pass membrane protein</topology>
    </subcellularLocation>
</comment>